<feature type="compositionally biased region" description="Basic and acidic residues" evidence="3">
    <location>
        <begin position="1237"/>
        <end position="1248"/>
    </location>
</feature>
<feature type="compositionally biased region" description="Polar residues" evidence="3">
    <location>
        <begin position="869"/>
        <end position="881"/>
    </location>
</feature>
<proteinExistence type="predicted"/>
<feature type="region of interest" description="Disordered" evidence="3">
    <location>
        <begin position="985"/>
        <end position="1004"/>
    </location>
</feature>
<name>A0AAD9QYT1_ACRCE</name>
<dbReference type="GO" id="GO:0005886">
    <property type="term" value="C:plasma membrane"/>
    <property type="evidence" value="ECO:0007669"/>
    <property type="project" value="TreeGrafter"/>
</dbReference>
<feature type="coiled-coil region" evidence="2">
    <location>
        <begin position="551"/>
        <end position="672"/>
    </location>
</feature>
<keyword evidence="2" id="KW-0175">Coiled coil</keyword>
<protein>
    <submittedName>
        <fullName evidence="6">Epidermal growth factor receptor substrate 15</fullName>
    </submittedName>
</protein>
<feature type="compositionally biased region" description="Basic and acidic residues" evidence="3">
    <location>
        <begin position="1195"/>
        <end position="1230"/>
    </location>
</feature>
<feature type="coiled-coil region" evidence="2">
    <location>
        <begin position="240"/>
        <end position="277"/>
    </location>
</feature>
<feature type="compositionally biased region" description="Low complexity" evidence="3">
    <location>
        <begin position="741"/>
        <end position="760"/>
    </location>
</feature>
<feature type="compositionally biased region" description="Basic and acidic residues" evidence="3">
    <location>
        <begin position="844"/>
        <end position="868"/>
    </location>
</feature>
<dbReference type="SMART" id="SM00054">
    <property type="entry name" value="EFh"/>
    <property type="match status" value="2"/>
</dbReference>
<feature type="compositionally biased region" description="Polar residues" evidence="3">
    <location>
        <begin position="380"/>
        <end position="398"/>
    </location>
</feature>
<feature type="region of interest" description="Disordered" evidence="3">
    <location>
        <begin position="723"/>
        <end position="978"/>
    </location>
</feature>
<feature type="region of interest" description="Disordered" evidence="3">
    <location>
        <begin position="1093"/>
        <end position="1379"/>
    </location>
</feature>
<comment type="caution">
    <text evidence="6">The sequence shown here is derived from an EMBL/GenBank/DDBJ whole genome shotgun (WGS) entry which is preliminary data.</text>
</comment>
<feature type="domain" description="EF-hand" evidence="5">
    <location>
        <begin position="43"/>
        <end position="78"/>
    </location>
</feature>
<feature type="domain" description="EH" evidence="4">
    <location>
        <begin position="109"/>
        <end position="181"/>
    </location>
</feature>
<dbReference type="PROSITE" id="PS50222">
    <property type="entry name" value="EF_HAND_2"/>
    <property type="match status" value="2"/>
</dbReference>
<feature type="region of interest" description="Disordered" evidence="3">
    <location>
        <begin position="380"/>
        <end position="449"/>
    </location>
</feature>
<feature type="compositionally biased region" description="Basic and acidic residues" evidence="3">
    <location>
        <begin position="917"/>
        <end position="978"/>
    </location>
</feature>
<dbReference type="Gene3D" id="1.10.238.10">
    <property type="entry name" value="EF-hand"/>
    <property type="match status" value="2"/>
</dbReference>
<feature type="compositionally biased region" description="Basic and acidic residues" evidence="3">
    <location>
        <begin position="778"/>
        <end position="834"/>
    </location>
</feature>
<dbReference type="Pfam" id="PF12763">
    <property type="entry name" value="EH"/>
    <property type="match status" value="2"/>
</dbReference>
<organism evidence="6 7">
    <name type="scientific">Acropora cervicornis</name>
    <name type="common">Staghorn coral</name>
    <dbReference type="NCBI Taxonomy" id="6130"/>
    <lineage>
        <taxon>Eukaryota</taxon>
        <taxon>Metazoa</taxon>
        <taxon>Cnidaria</taxon>
        <taxon>Anthozoa</taxon>
        <taxon>Hexacorallia</taxon>
        <taxon>Scleractinia</taxon>
        <taxon>Astrocoeniina</taxon>
        <taxon>Acroporidae</taxon>
        <taxon>Acropora</taxon>
    </lineage>
</organism>
<reference evidence="6" key="2">
    <citation type="journal article" date="2023" name="Science">
        <title>Genomic signatures of disease resistance in endangered staghorn corals.</title>
        <authorList>
            <person name="Vollmer S.V."/>
            <person name="Selwyn J.D."/>
            <person name="Despard B.A."/>
            <person name="Roesel C.L."/>
        </authorList>
    </citation>
    <scope>NUCLEOTIDE SEQUENCE</scope>
    <source>
        <strain evidence="6">K2</strain>
    </source>
</reference>
<feature type="domain" description="EF-hand" evidence="5">
    <location>
        <begin position="142"/>
        <end position="177"/>
    </location>
</feature>
<dbReference type="GO" id="GO:0016197">
    <property type="term" value="P:endosomal transport"/>
    <property type="evidence" value="ECO:0007669"/>
    <property type="project" value="TreeGrafter"/>
</dbReference>
<feature type="compositionally biased region" description="Basic and acidic residues" evidence="3">
    <location>
        <begin position="1289"/>
        <end position="1362"/>
    </location>
</feature>
<evidence type="ECO:0000256" key="3">
    <source>
        <dbReference type="SAM" id="MobiDB-lite"/>
    </source>
</evidence>
<dbReference type="PROSITE" id="PS50031">
    <property type="entry name" value="EH"/>
    <property type="match status" value="2"/>
</dbReference>
<dbReference type="SMART" id="SM00027">
    <property type="entry name" value="EH"/>
    <property type="match status" value="2"/>
</dbReference>
<dbReference type="PANTHER" id="PTHR11216">
    <property type="entry name" value="EH DOMAIN"/>
    <property type="match status" value="1"/>
</dbReference>
<keyword evidence="7" id="KW-1185">Reference proteome</keyword>
<keyword evidence="6" id="KW-0675">Receptor</keyword>
<dbReference type="Proteomes" id="UP001249851">
    <property type="component" value="Unassembled WGS sequence"/>
</dbReference>
<evidence type="ECO:0000313" key="7">
    <source>
        <dbReference type="Proteomes" id="UP001249851"/>
    </source>
</evidence>
<feature type="region of interest" description="Disordered" evidence="3">
    <location>
        <begin position="1025"/>
        <end position="1051"/>
    </location>
</feature>
<keyword evidence="1" id="KW-0106">Calcium</keyword>
<dbReference type="GO" id="GO:0006897">
    <property type="term" value="P:endocytosis"/>
    <property type="evidence" value="ECO:0007669"/>
    <property type="project" value="TreeGrafter"/>
</dbReference>
<dbReference type="CDD" id="cd00052">
    <property type="entry name" value="EH"/>
    <property type="match status" value="2"/>
</dbReference>
<feature type="compositionally biased region" description="Polar residues" evidence="3">
    <location>
        <begin position="440"/>
        <end position="449"/>
    </location>
</feature>
<dbReference type="InterPro" id="IPR002048">
    <property type="entry name" value="EF_hand_dom"/>
</dbReference>
<gene>
    <name evidence="6" type="ORF">P5673_005608</name>
</gene>
<feature type="compositionally biased region" description="Polar residues" evidence="3">
    <location>
        <begin position="1262"/>
        <end position="1283"/>
    </location>
</feature>
<accession>A0AAD9QYT1</accession>
<dbReference type="InterPro" id="IPR018247">
    <property type="entry name" value="EF_Hand_1_Ca_BS"/>
</dbReference>
<dbReference type="SUPFAM" id="SSF47473">
    <property type="entry name" value="EF-hand"/>
    <property type="match status" value="2"/>
</dbReference>
<evidence type="ECO:0000313" key="6">
    <source>
        <dbReference type="EMBL" id="KAK2569768.1"/>
    </source>
</evidence>
<feature type="compositionally biased region" description="Basic and acidic residues" evidence="3">
    <location>
        <begin position="399"/>
        <end position="424"/>
    </location>
</feature>
<feature type="compositionally biased region" description="Basic and acidic residues" evidence="3">
    <location>
        <begin position="1156"/>
        <end position="1167"/>
    </location>
</feature>
<dbReference type="PROSITE" id="PS00018">
    <property type="entry name" value="EF_HAND_1"/>
    <property type="match status" value="2"/>
</dbReference>
<feature type="compositionally biased region" description="Polar residues" evidence="3">
    <location>
        <begin position="1030"/>
        <end position="1051"/>
    </location>
</feature>
<dbReference type="InterPro" id="IPR011992">
    <property type="entry name" value="EF-hand-dom_pair"/>
</dbReference>
<feature type="domain" description="EH" evidence="4">
    <location>
        <begin position="11"/>
        <end position="99"/>
    </location>
</feature>
<evidence type="ECO:0000256" key="1">
    <source>
        <dbReference type="ARBA" id="ARBA00022837"/>
    </source>
</evidence>
<feature type="compositionally biased region" description="Basic and acidic residues" evidence="3">
    <location>
        <begin position="1118"/>
        <end position="1134"/>
    </location>
</feature>
<evidence type="ECO:0000259" key="5">
    <source>
        <dbReference type="PROSITE" id="PS50222"/>
    </source>
</evidence>
<dbReference type="GO" id="GO:0005737">
    <property type="term" value="C:cytoplasm"/>
    <property type="evidence" value="ECO:0007669"/>
    <property type="project" value="TreeGrafter"/>
</dbReference>
<dbReference type="GO" id="GO:0005509">
    <property type="term" value="F:calcium ion binding"/>
    <property type="evidence" value="ECO:0007669"/>
    <property type="project" value="InterPro"/>
</dbReference>
<dbReference type="EMBL" id="JARQWQ010000009">
    <property type="protein sequence ID" value="KAK2569768.1"/>
    <property type="molecule type" value="Genomic_DNA"/>
</dbReference>
<feature type="compositionally biased region" description="Basic and acidic residues" evidence="3">
    <location>
        <begin position="893"/>
        <end position="904"/>
    </location>
</feature>
<sequence length="1379" mass="160136">MELKWEISDEERTRHDALFYSQNPQGRYLSGEQARSLFIRSKLPLPELSKIWKLADISRNNMLDIDEFAVAMHLIQSRLKGKNIPEKLPETLTPVNSPTVDVPAMLQEEREAYGRAFLWKSDSKMGCVDGQTACYILVGSGLSENILARIWNMSDIDRDGKLSQDEFFVALHLTRFCKQGNSIEGSVNVRTILLQQIKEDCYDTKKLRLAEVQTEKRKLLSLKEKLCHEIAGGLDEELMAQKVQDELDQVNRQIYLLEKDETELRRARQQLKDKSKRESFKPFDRSFLLKRHPSGGDIFRGTSRSYEETISDHWDVEIQKLWKEDGDLSDFGTAISEDLKAPDESENNLNEEDQSVRALIRSIREAQELSNTLAMSSTVSLDINGNSDETKPRMSSSVDKQENNHDGSFDQYRRRAADEHHESQISDDDDKENRSYHLMNGSSQNSSTLLMSDTEDSQINLTTSVDSQQSLHSSYQVENDVTFEHSPIVSPVEGSVEVNTATTVQSSAFASLDSLSVNLGDGEESFLDKRRETEPPLSPGSVTQENLIPIILEEKKQKDEERAKHKELNEELRRKAREELHKLDEETIRNAEHRKVVFEEEKRKLEHQTSVAQEERDRKKEPLTKIEAGKILEQEVEEQRLREALTRIELENIKERERIEQEKQKFKLAKKEEHPSAFQSTDLIQTSIIDEKGECVENGNNQAVRISSKRGSIVDLIEGDVKFEPIKQPVENRPILEPVKSSSYPQTQSQQQPLTSQHHQPVMRRTKDTGKPAPNRNADNRKSIIELEIERQREREEEMRREAELARRFHAKQQRDDKFLDKNGEETKPKEKKSSVSKPPSVQRKTEKFEKKCEELKAKEYRPKKALEKSTSAAKPKSIQQPLIEDDTVIQSKKVDVMQRRNENDCAESSLESGETETQRKRREEKELFKQMQEEERQRQEAQRQDLERIRKEVDRREAEEMVRVKQAKEEEKAKQREFEIRMLEERQKESLQKEEKSKQDTISRKTTFAAHKLILEQRVLKALEESKQESSLSNRRASSFEPSTDFSSLCDTVNEDLTSGGVKLRKASFEKNEARKDSTEDMRKKRFSFNLDGVQSGMNLSEHPPSRVVQSGSMKEGMARAAEDIKKSQAQDRKGRKANSNTGKLLKAKSLCDLSMKKDGKNDDLNSHPMLNKPLSNRSADSVDGSFPSFSDSRIQRELEEQRMREAIVKQESKERERWYRQEEEKKTTSEPPMTGKKEVSLRDIKRNPLPNKIQVKKPNHSSTNRESVTQSMAAQWETKLQSIPDGSDTKDKADHQRKKSVIEIEREEERRREEELQKERERLFLERKQKEEENKFLLQRKLEQENEKKRKEREEKEKRQQRTTAMKSLFEKMGGKQ</sequence>
<reference evidence="6" key="1">
    <citation type="journal article" date="2023" name="G3 (Bethesda)">
        <title>Whole genome assembly and annotation of the endangered Caribbean coral Acropora cervicornis.</title>
        <authorList>
            <person name="Selwyn J.D."/>
            <person name="Vollmer S.V."/>
        </authorList>
    </citation>
    <scope>NUCLEOTIDE SEQUENCE</scope>
    <source>
        <strain evidence="6">K2</strain>
    </source>
</reference>
<evidence type="ECO:0000259" key="4">
    <source>
        <dbReference type="PROSITE" id="PS50031"/>
    </source>
</evidence>
<dbReference type="InterPro" id="IPR000261">
    <property type="entry name" value="EH_dom"/>
</dbReference>
<evidence type="ECO:0000256" key="2">
    <source>
        <dbReference type="SAM" id="Coils"/>
    </source>
</evidence>